<dbReference type="RefSeq" id="WP_140511982.1">
    <property type="nucleotide sequence ID" value="NZ_RCZH01000029.1"/>
</dbReference>
<comment type="caution">
    <text evidence="1">The sequence shown here is derived from an EMBL/GenBank/DDBJ whole genome shotgun (WGS) entry which is preliminary data.</text>
</comment>
<dbReference type="Proteomes" id="UP000319700">
    <property type="component" value="Unassembled WGS sequence"/>
</dbReference>
<gene>
    <name evidence="1" type="ORF">EAH81_26875</name>
</gene>
<dbReference type="AlphaFoldDB" id="A0A502E174"/>
<organism evidence="1 2">
    <name type="scientific">Flavobacterium pectinovorum</name>
    <dbReference type="NCBI Taxonomy" id="29533"/>
    <lineage>
        <taxon>Bacteria</taxon>
        <taxon>Pseudomonadati</taxon>
        <taxon>Bacteroidota</taxon>
        <taxon>Flavobacteriia</taxon>
        <taxon>Flavobacteriales</taxon>
        <taxon>Flavobacteriaceae</taxon>
        <taxon>Flavobacterium</taxon>
    </lineage>
</organism>
<dbReference type="PROSITE" id="PS51257">
    <property type="entry name" value="PROKAR_LIPOPROTEIN"/>
    <property type="match status" value="1"/>
</dbReference>
<evidence type="ECO:0000313" key="1">
    <source>
        <dbReference type="EMBL" id="TPG31353.1"/>
    </source>
</evidence>
<reference evidence="1 2" key="1">
    <citation type="journal article" date="2019" name="Environ. Microbiol.">
        <title>Species interactions and distinct microbial communities in high Arctic permafrost affected cryosols are associated with the CH4 and CO2 gas fluxes.</title>
        <authorList>
            <person name="Altshuler I."/>
            <person name="Hamel J."/>
            <person name="Turney S."/>
            <person name="Magnuson E."/>
            <person name="Levesque R."/>
            <person name="Greer C."/>
            <person name="Whyte L.G."/>
        </authorList>
    </citation>
    <scope>NUCLEOTIDE SEQUENCE [LARGE SCALE GENOMIC DNA]</scope>
    <source>
        <strain evidence="1 2">42</strain>
    </source>
</reference>
<name>A0A502E174_9FLAO</name>
<accession>A0A502E174</accession>
<evidence type="ECO:0000313" key="2">
    <source>
        <dbReference type="Proteomes" id="UP000319700"/>
    </source>
</evidence>
<proteinExistence type="predicted"/>
<keyword evidence="2" id="KW-1185">Reference proteome</keyword>
<dbReference type="OrthoDB" id="1365076at2"/>
<dbReference type="EMBL" id="RCZH01000029">
    <property type="protein sequence ID" value="TPG31353.1"/>
    <property type="molecule type" value="Genomic_DNA"/>
</dbReference>
<sequence length="144" mass="17452">MKQIILFLLCIIFSACENNEEKTILYKQLLNYRNDLKMDVKSKDFYILTTLEDNKFFNQRYDSLNKIKLDLEKSFDKVRYTDKKKILEIRDNFNNKYKLNVKFPSGNYDANITDSIFNRLVEVDFLRLIRSFQDEKMFIHGDKF</sequence>
<protein>
    <submittedName>
        <fullName evidence="1">Uncharacterized protein</fullName>
    </submittedName>
</protein>